<reference evidence="1" key="1">
    <citation type="submission" date="2022-01" db="EMBL/GenBank/DDBJ databases">
        <title>Novel bile acid biosynthetic pathways are enriched in the microbiome of centenarians.</title>
        <authorList>
            <person name="Sato Y."/>
            <person name="Atarashi K."/>
            <person name="Plichta R.D."/>
            <person name="Arai Y."/>
            <person name="Sasajima S."/>
            <person name="Kearney M.S."/>
            <person name="Suda W."/>
            <person name="Takeshita K."/>
            <person name="Sasaki T."/>
            <person name="Okamoto S."/>
            <person name="Skelly N.A."/>
            <person name="Okamura Y."/>
            <person name="Vlamakis H."/>
            <person name="Li Y."/>
            <person name="Tanoue T."/>
            <person name="Takei H."/>
            <person name="Nittono H."/>
            <person name="Narushima S."/>
            <person name="Irie J."/>
            <person name="Itoh H."/>
            <person name="Moriya K."/>
            <person name="Sugiura Y."/>
            <person name="Suematsu M."/>
            <person name="Moritoki N."/>
            <person name="Shibata S."/>
            <person name="Littman R.D."/>
            <person name="Fischbach A.M."/>
            <person name="Uwamino Y."/>
            <person name="Inoue T."/>
            <person name="Honda A."/>
            <person name="Hattori M."/>
            <person name="Murai T."/>
            <person name="Xavier J.R."/>
            <person name="Hirose N."/>
            <person name="Honda K."/>
        </authorList>
    </citation>
    <scope>NUCLEOTIDE SEQUENCE</scope>
    <source>
        <strain evidence="1">CE91-St7</strain>
    </source>
</reference>
<sequence>MWNVIENIFHLKRPKKLSVRDRRYHAKDRICYKDKVIPLAEYNKRMNTHYTLRDVYGEAYVAALTEEDKALFDPYENMIIVPAHLESDKQFFECKLFAESWLKNDYSSLIDHLDEEIILVVQDKKTVKGKAAFVDYWIDLAIREKNAGILNKLSVVHSNYFGTAALFIFRKSYRPMYLFFSVKEGKITNAIYCALLPVPYPYELSKASCGYEWLPLDLEKITPGTPIQPKANYMLCMRCGKTSEQLLWNELEISSGSKLYKGIVTVCPDCRKVVDFRYETLENISSKGTFSVINISPSDDIEHRPLMMNKTYARSGWRFHQMVMMFMSPTMQKSTDVNSISKALEGTCFRLSPGYKLGLKIAEPGDYLGDNSFFYIYEGNRNCKDWNVFDHLLVEKSEVGAWQAYLMYTSPRIMPAYWHGLYENSKFIFIEDDLRDVPILKNRDFTFFEEDGLLYPTASFIDSDTAQVECTYWNDWKGLVRETVRISFSGDRVTKITTINTKALLDYHCGIYY</sequence>
<comment type="caution">
    <text evidence="1">The sequence shown here is derived from an EMBL/GenBank/DDBJ whole genome shotgun (WGS) entry which is preliminary data.</text>
</comment>
<organism evidence="1 2">
    <name type="scientific">Phocaeicola dorei</name>
    <dbReference type="NCBI Taxonomy" id="357276"/>
    <lineage>
        <taxon>Bacteria</taxon>
        <taxon>Pseudomonadati</taxon>
        <taxon>Bacteroidota</taxon>
        <taxon>Bacteroidia</taxon>
        <taxon>Bacteroidales</taxon>
        <taxon>Bacteroidaceae</taxon>
        <taxon>Phocaeicola</taxon>
    </lineage>
</organism>
<dbReference type="AlphaFoldDB" id="A0AA37KJ35"/>
<name>A0AA37KJ35_9BACT</name>
<evidence type="ECO:0000313" key="1">
    <source>
        <dbReference type="EMBL" id="GKH81951.1"/>
    </source>
</evidence>
<protein>
    <submittedName>
        <fullName evidence="1">Uncharacterized protein</fullName>
    </submittedName>
</protein>
<gene>
    <name evidence="1" type="ORF">CE91St7_28350</name>
</gene>
<dbReference type="Proteomes" id="UP001055104">
    <property type="component" value="Unassembled WGS sequence"/>
</dbReference>
<dbReference type="EMBL" id="BQOB01000001">
    <property type="protein sequence ID" value="GKH81951.1"/>
    <property type="molecule type" value="Genomic_DNA"/>
</dbReference>
<accession>A0AA37KJ35</accession>
<evidence type="ECO:0000313" key="2">
    <source>
        <dbReference type="Proteomes" id="UP001055104"/>
    </source>
</evidence>
<proteinExistence type="predicted"/>